<dbReference type="KEGG" id="pmuc:ING2E5A_1623"/>
<dbReference type="RefSeq" id="WP_071136922.1">
    <property type="nucleotide sequence ID" value="NZ_DUQN01000094.1"/>
</dbReference>
<accession>A0A1G4G7G2</accession>
<feature type="signal peptide" evidence="1">
    <location>
        <begin position="1"/>
        <end position="25"/>
    </location>
</feature>
<evidence type="ECO:0000313" key="3">
    <source>
        <dbReference type="Proteomes" id="UP000178485"/>
    </source>
</evidence>
<name>A0A1G4G7G2_9BACT</name>
<evidence type="ECO:0008006" key="4">
    <source>
        <dbReference type="Google" id="ProtNLM"/>
    </source>
</evidence>
<dbReference type="STRING" id="1642646.ING2E5A_1623"/>
<dbReference type="Proteomes" id="UP000178485">
    <property type="component" value="Chromosome i"/>
</dbReference>
<keyword evidence="3" id="KW-1185">Reference proteome</keyword>
<dbReference type="PROSITE" id="PS51257">
    <property type="entry name" value="PROKAR_LIPOPROTEIN"/>
    <property type="match status" value="1"/>
</dbReference>
<reference evidence="2 3" key="1">
    <citation type="submission" date="2016-08" db="EMBL/GenBank/DDBJ databases">
        <authorList>
            <person name="Seilhamer J.J."/>
        </authorList>
    </citation>
    <scope>NUCLEOTIDE SEQUENCE [LARGE SCALE GENOMIC DNA]</scope>
    <source>
        <strain evidence="2">ING2-E5A</strain>
    </source>
</reference>
<keyword evidence="1" id="KW-0732">Signal</keyword>
<evidence type="ECO:0000313" key="2">
    <source>
        <dbReference type="EMBL" id="SCM58031.1"/>
    </source>
</evidence>
<feature type="chain" id="PRO_5009603906" description="Lipoprotein" evidence="1">
    <location>
        <begin position="26"/>
        <end position="196"/>
    </location>
</feature>
<dbReference type="AlphaFoldDB" id="A0A1G4G7G2"/>
<dbReference type="EMBL" id="LT608328">
    <property type="protein sequence ID" value="SCM58031.1"/>
    <property type="molecule type" value="Genomic_DNA"/>
</dbReference>
<gene>
    <name evidence="2" type="ORF">ING2E5A_1623</name>
</gene>
<sequence>MRHNISAIIIFALILSLGAACNRKAKVSDNNQEQSTSVVEKMEQQSRDLHDKLMSSFNPNWEVEEPAATDYPAYYGGSFIDNEGRFVVCIVGNPEQYRPVLASILGTNDFLTESCTYSYREMMQVMDRIDQFLSNPAVPADHPFLARFAGAGADVFENRVVVRLTDLNNDAIQSFKRDISTSPAVKFEQGEIPVMM</sequence>
<evidence type="ECO:0000256" key="1">
    <source>
        <dbReference type="SAM" id="SignalP"/>
    </source>
</evidence>
<proteinExistence type="predicted"/>
<organism evidence="2 3">
    <name type="scientific">Petrimonas mucosa</name>
    <dbReference type="NCBI Taxonomy" id="1642646"/>
    <lineage>
        <taxon>Bacteria</taxon>
        <taxon>Pseudomonadati</taxon>
        <taxon>Bacteroidota</taxon>
        <taxon>Bacteroidia</taxon>
        <taxon>Bacteroidales</taxon>
        <taxon>Dysgonomonadaceae</taxon>
        <taxon>Petrimonas</taxon>
    </lineage>
</organism>
<protein>
    <recommendedName>
        <fullName evidence="4">Lipoprotein</fullName>
    </recommendedName>
</protein>